<feature type="transmembrane region" description="Helical" evidence="3">
    <location>
        <begin position="41"/>
        <end position="60"/>
    </location>
</feature>
<proteinExistence type="predicted"/>
<evidence type="ECO:0000313" key="6">
    <source>
        <dbReference type="Proteomes" id="UP000552097"/>
    </source>
</evidence>
<dbReference type="AlphaFoldDB" id="A0A7W9HIK1"/>
<dbReference type="GO" id="GO:0033980">
    <property type="term" value="F:phosphonopyruvate decarboxylase activity"/>
    <property type="evidence" value="ECO:0007669"/>
    <property type="project" value="UniProtKB-EC"/>
</dbReference>
<dbReference type="SUPFAM" id="SSF52518">
    <property type="entry name" value="Thiamin diphosphate-binding fold (THDP-binding)"/>
    <property type="match status" value="1"/>
</dbReference>
<feature type="domain" description="Thiamine pyrophosphate enzyme TPP-binding" evidence="4">
    <location>
        <begin position="35"/>
        <end position="140"/>
    </location>
</feature>
<dbReference type="GO" id="GO:0030976">
    <property type="term" value="F:thiamine pyrophosphate binding"/>
    <property type="evidence" value="ECO:0007669"/>
    <property type="project" value="InterPro"/>
</dbReference>
<dbReference type="PANTHER" id="PTHR42818">
    <property type="entry name" value="SULFOPYRUVATE DECARBOXYLASE SUBUNIT ALPHA"/>
    <property type="match status" value="1"/>
</dbReference>
<reference evidence="5 6" key="1">
    <citation type="submission" date="2020-08" db="EMBL/GenBank/DDBJ databases">
        <title>Sequencing the genomes of 1000 actinobacteria strains.</title>
        <authorList>
            <person name="Klenk H.-P."/>
        </authorList>
    </citation>
    <scope>NUCLEOTIDE SEQUENCE [LARGE SCALE GENOMIC DNA]</scope>
    <source>
        <strain evidence="5 6">DSM 45486</strain>
    </source>
</reference>
<dbReference type="EMBL" id="JACHMO010000001">
    <property type="protein sequence ID" value="MBB5802953.1"/>
    <property type="molecule type" value="Genomic_DNA"/>
</dbReference>
<gene>
    <name evidence="5" type="ORF">F4560_002721</name>
</gene>
<comment type="caution">
    <text evidence="5">The sequence shown here is derived from an EMBL/GenBank/DDBJ whole genome shotgun (WGS) entry which is preliminary data.</text>
</comment>
<keyword evidence="6" id="KW-1185">Reference proteome</keyword>
<evidence type="ECO:0000256" key="1">
    <source>
        <dbReference type="ARBA" id="ARBA00022793"/>
    </source>
</evidence>
<keyword evidence="3" id="KW-1133">Transmembrane helix</keyword>
<dbReference type="Gene3D" id="3.40.50.970">
    <property type="match status" value="1"/>
</dbReference>
<evidence type="ECO:0000256" key="3">
    <source>
        <dbReference type="SAM" id="Phobius"/>
    </source>
</evidence>
<protein>
    <submittedName>
        <fullName evidence="5">Phosphonopyruvate decarboxylase</fullName>
        <ecNumber evidence="5">4.1.1.82</ecNumber>
    </submittedName>
</protein>
<dbReference type="PANTHER" id="PTHR42818:SF1">
    <property type="entry name" value="SULFOPYRUVATE DECARBOXYLASE"/>
    <property type="match status" value="1"/>
</dbReference>
<organism evidence="5 6">
    <name type="scientific">Saccharothrix ecbatanensis</name>
    <dbReference type="NCBI Taxonomy" id="1105145"/>
    <lineage>
        <taxon>Bacteria</taxon>
        <taxon>Bacillati</taxon>
        <taxon>Actinomycetota</taxon>
        <taxon>Actinomycetes</taxon>
        <taxon>Pseudonocardiales</taxon>
        <taxon>Pseudonocardiaceae</taxon>
        <taxon>Saccharothrix</taxon>
    </lineage>
</organism>
<dbReference type="EC" id="4.1.1.82" evidence="5"/>
<evidence type="ECO:0000313" key="5">
    <source>
        <dbReference type="EMBL" id="MBB5802953.1"/>
    </source>
</evidence>
<dbReference type="Proteomes" id="UP000552097">
    <property type="component" value="Unassembled WGS sequence"/>
</dbReference>
<keyword evidence="3" id="KW-0812">Transmembrane</keyword>
<dbReference type="InterPro" id="IPR011766">
    <property type="entry name" value="TPP_enzyme_TPP-bd"/>
</dbReference>
<dbReference type="InterPro" id="IPR029061">
    <property type="entry name" value="THDP-binding"/>
</dbReference>
<keyword evidence="3" id="KW-0472">Membrane</keyword>
<evidence type="ECO:0000259" key="4">
    <source>
        <dbReference type="Pfam" id="PF02775"/>
    </source>
</evidence>
<keyword evidence="1" id="KW-0210">Decarboxylase</keyword>
<name>A0A7W9HIK1_9PSEU</name>
<dbReference type="GO" id="GO:0000287">
    <property type="term" value="F:magnesium ion binding"/>
    <property type="evidence" value="ECO:0007669"/>
    <property type="project" value="UniProtKB-ARBA"/>
</dbReference>
<feature type="transmembrane region" description="Helical" evidence="3">
    <location>
        <begin position="75"/>
        <end position="97"/>
    </location>
</feature>
<dbReference type="RefSeq" id="WP_184919985.1">
    <property type="nucleotide sequence ID" value="NZ_JACHMO010000001.1"/>
</dbReference>
<evidence type="ECO:0000256" key="2">
    <source>
        <dbReference type="ARBA" id="ARBA00023239"/>
    </source>
</evidence>
<keyword evidence="2 5" id="KW-0456">Lyase</keyword>
<keyword evidence="5" id="KW-0670">Pyruvate</keyword>
<dbReference type="Pfam" id="PF02775">
    <property type="entry name" value="TPP_enzyme_C"/>
    <property type="match status" value="1"/>
</dbReference>
<accession>A0A7W9HIK1</accession>
<sequence>MLTSETVMRHVLTALPNACVVSTCGYPSRELYNSMDRPGNLYLLGSMGMAAPVAYGIAAARPGRPVVAIDGDGSIAMNLGCLALAAELALPVVHLVLDNGMHQSTGGQSTVLPNDLAAVASGAGYPEVVTVRSPSDLAAVDGLGGRTTPLFIHAIVAARTAAAGHRIRQRPQELVGRVRAFLDDSAPESLMR</sequence>
<dbReference type="InterPro" id="IPR051818">
    <property type="entry name" value="TPP_dependent_decarboxylase"/>
</dbReference>